<dbReference type="EMBL" id="JAGKQH010000004">
    <property type="protein sequence ID" value="KAG6600344.1"/>
    <property type="molecule type" value="Genomic_DNA"/>
</dbReference>
<name>A0AAV6NQC7_9ROSI</name>
<reference evidence="2 3" key="1">
    <citation type="journal article" date="2021" name="Hortic Res">
        <title>The domestication of Cucurbita argyrosperma as revealed by the genome of its wild relative.</title>
        <authorList>
            <person name="Barrera-Redondo J."/>
            <person name="Sanchez-de la Vega G."/>
            <person name="Aguirre-Liguori J.A."/>
            <person name="Castellanos-Morales G."/>
            <person name="Gutierrez-Guerrero Y.T."/>
            <person name="Aguirre-Dugua X."/>
            <person name="Aguirre-Planter E."/>
            <person name="Tenaillon M.I."/>
            <person name="Lira-Saade R."/>
            <person name="Eguiarte L.E."/>
        </authorList>
    </citation>
    <scope>NUCLEOTIDE SEQUENCE [LARGE SCALE GENOMIC DNA]</scope>
    <source>
        <strain evidence="2">JBR-2021</strain>
    </source>
</reference>
<dbReference type="AlphaFoldDB" id="A0AAV6NQC7"/>
<evidence type="ECO:0000313" key="2">
    <source>
        <dbReference type="EMBL" id="KAG6600344.1"/>
    </source>
</evidence>
<keyword evidence="3" id="KW-1185">Reference proteome</keyword>
<proteinExistence type="predicted"/>
<feature type="chain" id="PRO_5043529305" evidence="1">
    <location>
        <begin position="24"/>
        <end position="88"/>
    </location>
</feature>
<comment type="caution">
    <text evidence="2">The sequence shown here is derived from an EMBL/GenBank/DDBJ whole genome shotgun (WGS) entry which is preliminary data.</text>
</comment>
<protein>
    <submittedName>
        <fullName evidence="2">Uncharacterized protein</fullName>
    </submittedName>
</protein>
<gene>
    <name evidence="2" type="ORF">SDJN03_05577</name>
</gene>
<accession>A0AAV6NQC7</accession>
<organism evidence="2 3">
    <name type="scientific">Cucurbita argyrosperma subsp. sororia</name>
    <dbReference type="NCBI Taxonomy" id="37648"/>
    <lineage>
        <taxon>Eukaryota</taxon>
        <taxon>Viridiplantae</taxon>
        <taxon>Streptophyta</taxon>
        <taxon>Embryophyta</taxon>
        <taxon>Tracheophyta</taxon>
        <taxon>Spermatophyta</taxon>
        <taxon>Magnoliopsida</taxon>
        <taxon>eudicotyledons</taxon>
        <taxon>Gunneridae</taxon>
        <taxon>Pentapetalae</taxon>
        <taxon>rosids</taxon>
        <taxon>fabids</taxon>
        <taxon>Cucurbitales</taxon>
        <taxon>Cucurbitaceae</taxon>
        <taxon>Cucurbiteae</taxon>
        <taxon>Cucurbita</taxon>
    </lineage>
</organism>
<feature type="signal peptide" evidence="1">
    <location>
        <begin position="1"/>
        <end position="23"/>
    </location>
</feature>
<keyword evidence="1" id="KW-0732">Signal</keyword>
<feature type="non-terminal residue" evidence="2">
    <location>
        <position position="1"/>
    </location>
</feature>
<dbReference type="Proteomes" id="UP000685013">
    <property type="component" value="Chromosome 4"/>
</dbReference>
<sequence length="88" mass="9937">MAAAINLQFVTFACFLVLQLCSSASFYVSDMELGASKAMLHHSTGYTFLSHDTFSCCWELGRCNKKLKKWSIRALTSLLHGRLSQFYC</sequence>
<evidence type="ECO:0000313" key="3">
    <source>
        <dbReference type="Proteomes" id="UP000685013"/>
    </source>
</evidence>
<evidence type="ECO:0000256" key="1">
    <source>
        <dbReference type="SAM" id="SignalP"/>
    </source>
</evidence>